<protein>
    <submittedName>
        <fullName evidence="4">G_PROTEIN_RECEP_F1_2 domain-containing protein</fullName>
    </submittedName>
</protein>
<feature type="transmembrane region" description="Helical" evidence="2">
    <location>
        <begin position="53"/>
        <end position="76"/>
    </location>
</feature>
<keyword evidence="2" id="KW-0472">Membrane</keyword>
<dbReference type="AlphaFoldDB" id="A0A1I7XNP9"/>
<reference evidence="4" key="1">
    <citation type="submission" date="2016-11" db="UniProtKB">
        <authorList>
            <consortium name="WormBaseParasite"/>
        </authorList>
    </citation>
    <scope>IDENTIFICATION</scope>
</reference>
<keyword evidence="2" id="KW-1133">Transmembrane helix</keyword>
<feature type="transmembrane region" description="Helical" evidence="2">
    <location>
        <begin position="12"/>
        <end position="33"/>
    </location>
</feature>
<evidence type="ECO:0000313" key="3">
    <source>
        <dbReference type="Proteomes" id="UP000095283"/>
    </source>
</evidence>
<accession>A0A1I7XNP9</accession>
<evidence type="ECO:0000313" key="4">
    <source>
        <dbReference type="WBParaSite" id="Hba_19107"/>
    </source>
</evidence>
<feature type="region of interest" description="Disordered" evidence="1">
    <location>
        <begin position="244"/>
        <end position="265"/>
    </location>
</feature>
<keyword evidence="3" id="KW-1185">Reference proteome</keyword>
<sequence>MAYVPVSEEPSAYIIGIKSGTVLLDLLGTYVLLDGGAEKVAFTNHIRQVRLFIIIVFTYSWWLAATNGTISLLVWYPAKLNEKIKRVLHTGIHSASLGYDKACTYKINSFFQVCNLPSLRSWFTTLYLKILCSTSKIRGKNYSRFSNLFVNKNFLLIFQSTGSPLDELLGFGIPPLGVTDEGIKYVGDSTNHKMKAMQTRSSIVGQDAEKKKTLGYSCSIKGSDPVLDGVLELVADHSELVDRTLSNGTRESKEKNGNVQEVTDRDFSTATDSHGQKLFLLPPATRRSKGSRRVMRTVEHKQIRINKLYAGQKTRLVPTVHHTNLQAFKTENEKQLEEYNMELSGPLESQITTINGEDRGKIEYHMTKISL</sequence>
<proteinExistence type="predicted"/>
<keyword evidence="2" id="KW-0812">Transmembrane</keyword>
<organism evidence="3 4">
    <name type="scientific">Heterorhabditis bacteriophora</name>
    <name type="common">Entomopathogenic nematode worm</name>
    <dbReference type="NCBI Taxonomy" id="37862"/>
    <lineage>
        <taxon>Eukaryota</taxon>
        <taxon>Metazoa</taxon>
        <taxon>Ecdysozoa</taxon>
        <taxon>Nematoda</taxon>
        <taxon>Chromadorea</taxon>
        <taxon>Rhabditida</taxon>
        <taxon>Rhabditina</taxon>
        <taxon>Rhabditomorpha</taxon>
        <taxon>Strongyloidea</taxon>
        <taxon>Heterorhabditidae</taxon>
        <taxon>Heterorhabditis</taxon>
    </lineage>
</organism>
<feature type="compositionally biased region" description="Basic and acidic residues" evidence="1">
    <location>
        <begin position="250"/>
        <end position="265"/>
    </location>
</feature>
<dbReference type="Proteomes" id="UP000095283">
    <property type="component" value="Unplaced"/>
</dbReference>
<evidence type="ECO:0000256" key="1">
    <source>
        <dbReference type="SAM" id="MobiDB-lite"/>
    </source>
</evidence>
<name>A0A1I7XNP9_HETBA</name>
<dbReference type="WBParaSite" id="Hba_19107">
    <property type="protein sequence ID" value="Hba_19107"/>
    <property type="gene ID" value="Hba_19107"/>
</dbReference>
<evidence type="ECO:0000256" key="2">
    <source>
        <dbReference type="SAM" id="Phobius"/>
    </source>
</evidence>